<keyword evidence="13 15" id="KW-0234">DNA repair</keyword>
<keyword evidence="14 15" id="KW-0539">Nucleus</keyword>
<dbReference type="GO" id="GO:0005634">
    <property type="term" value="C:nucleus"/>
    <property type="evidence" value="ECO:0007669"/>
    <property type="project" value="UniProtKB-SubCell"/>
</dbReference>
<feature type="compositionally biased region" description="Low complexity" evidence="16">
    <location>
        <begin position="269"/>
        <end position="280"/>
    </location>
</feature>
<keyword evidence="8 15" id="KW-0227">DNA damage</keyword>
<dbReference type="CDD" id="cd16493">
    <property type="entry name" value="RING-CH-C4HC3_NSE1"/>
    <property type="match status" value="1"/>
</dbReference>
<dbReference type="Gene3D" id="1.10.10.10">
    <property type="entry name" value="Winged helix-like DNA-binding domain superfamily/Winged helix DNA-binding domain"/>
    <property type="match status" value="1"/>
</dbReference>
<dbReference type="Pfam" id="PF08746">
    <property type="entry name" value="zf-RING-like"/>
    <property type="match status" value="1"/>
</dbReference>
<dbReference type="GO" id="GO:0000724">
    <property type="term" value="P:double-strand break repair via homologous recombination"/>
    <property type="evidence" value="ECO:0007669"/>
    <property type="project" value="TreeGrafter"/>
</dbReference>
<evidence type="ECO:0000256" key="15">
    <source>
        <dbReference type="RuleBase" id="RU368018"/>
    </source>
</evidence>
<keyword evidence="7 15" id="KW-0479">Metal-binding</keyword>
<dbReference type="EC" id="2.3.2.27" evidence="4 15"/>
<dbReference type="InterPro" id="IPR013083">
    <property type="entry name" value="Znf_RING/FYVE/PHD"/>
</dbReference>
<feature type="domain" description="Non-structural maintenance of chromosomes element 1 RING C4HC3-type" evidence="17">
    <location>
        <begin position="204"/>
        <end position="247"/>
    </location>
</feature>
<dbReference type="Gene3D" id="3.90.1150.220">
    <property type="match status" value="1"/>
</dbReference>
<organism evidence="18">
    <name type="scientific">Opuntia streptacantha</name>
    <name type="common">Prickly pear cactus</name>
    <name type="synonym">Opuntia cardona</name>
    <dbReference type="NCBI Taxonomy" id="393608"/>
    <lineage>
        <taxon>Eukaryota</taxon>
        <taxon>Viridiplantae</taxon>
        <taxon>Streptophyta</taxon>
        <taxon>Embryophyta</taxon>
        <taxon>Tracheophyta</taxon>
        <taxon>Spermatophyta</taxon>
        <taxon>Magnoliopsida</taxon>
        <taxon>eudicotyledons</taxon>
        <taxon>Gunneridae</taxon>
        <taxon>Pentapetalae</taxon>
        <taxon>Caryophyllales</taxon>
        <taxon>Cactineae</taxon>
        <taxon>Cactaceae</taxon>
        <taxon>Opuntioideae</taxon>
        <taxon>Opuntia</taxon>
    </lineage>
</organism>
<evidence type="ECO:0000256" key="9">
    <source>
        <dbReference type="ARBA" id="ARBA00022771"/>
    </source>
</evidence>
<evidence type="ECO:0000313" key="18">
    <source>
        <dbReference type="EMBL" id="MBA4625392.1"/>
    </source>
</evidence>
<dbReference type="Pfam" id="PF07574">
    <property type="entry name" value="SMC_Nse1"/>
    <property type="match status" value="1"/>
</dbReference>
<sequence length="314" mass="35145">MPELNWKHHTLIQSLLSRGPLIAEEFHKIFEGITGRNPGVNEQLFNDYLLNINKELSFVQFELRACRNQYDGKVYYGVVNNVGDEQAKLGTKFSVPQIAFYKGIIEAIVQDGAGQGSISNIDALNIKLDNQVPNGSQSQSQTGSPFPDAPAALRNFSMSQKEKALEELVRDGWLSSTPDGNIGLGIRSFLDLRSWFRHNEIPACEVCNEAGVKAESCPNEGCTVRIHKYCLIKKFSQRKAEKVCPGCRSPWPYSVTKAEVVDHDEDELPGPTQQSQPSSEPSHRKRRRSNQSQTLDSGTGPSQETRLRRSTRLR</sequence>
<evidence type="ECO:0000256" key="16">
    <source>
        <dbReference type="SAM" id="MobiDB-lite"/>
    </source>
</evidence>
<comment type="subunit">
    <text evidence="15">Component of the Smc5-Smc6 complex.</text>
</comment>
<reference evidence="18" key="1">
    <citation type="journal article" date="2013" name="J. Plant Res.">
        <title>Effect of fungi and light on seed germination of three Opuntia species from semiarid lands of central Mexico.</title>
        <authorList>
            <person name="Delgado-Sanchez P."/>
            <person name="Jimenez-Bremont J.F."/>
            <person name="Guerrero-Gonzalez Mde L."/>
            <person name="Flores J."/>
        </authorList>
    </citation>
    <scope>NUCLEOTIDE SEQUENCE</scope>
    <source>
        <tissue evidence="18">Cladode</tissue>
    </source>
</reference>
<comment type="catalytic activity">
    <reaction evidence="1 15">
        <text>S-ubiquitinyl-[E2 ubiquitin-conjugating enzyme]-L-cysteine + [acceptor protein]-L-lysine = [E2 ubiquitin-conjugating enzyme]-L-cysteine + N(6)-ubiquitinyl-[acceptor protein]-L-lysine.</text>
        <dbReference type="EC" id="2.3.2.27"/>
    </reaction>
</comment>
<dbReference type="InterPro" id="IPR014857">
    <property type="entry name" value="Nse1_RING_C4HC3-type"/>
</dbReference>
<evidence type="ECO:0000256" key="10">
    <source>
        <dbReference type="ARBA" id="ARBA00022786"/>
    </source>
</evidence>
<dbReference type="GO" id="GO:0008270">
    <property type="term" value="F:zinc ion binding"/>
    <property type="evidence" value="ECO:0007669"/>
    <property type="project" value="UniProtKB-KW"/>
</dbReference>
<evidence type="ECO:0000256" key="1">
    <source>
        <dbReference type="ARBA" id="ARBA00000900"/>
    </source>
</evidence>
<keyword evidence="6 15" id="KW-0808">Transferase</keyword>
<keyword evidence="10 15" id="KW-0833">Ubl conjugation pathway</keyword>
<comment type="similarity">
    <text evidence="3 15">Belongs to the NSE1 family.</text>
</comment>
<protein>
    <recommendedName>
        <fullName evidence="5 15">Non-structural maintenance of chromosomes element 1 homolog</fullName>
        <ecNumber evidence="4 15">2.3.2.27</ecNumber>
    </recommendedName>
</protein>
<evidence type="ECO:0000256" key="4">
    <source>
        <dbReference type="ARBA" id="ARBA00012483"/>
    </source>
</evidence>
<evidence type="ECO:0000256" key="5">
    <source>
        <dbReference type="ARBA" id="ARBA00019422"/>
    </source>
</evidence>
<proteinExistence type="inferred from homology"/>
<dbReference type="PANTHER" id="PTHR20973:SF0">
    <property type="entry name" value="NON-STRUCTURAL MAINTENANCE OF CHROMOSOMES ELEMENT 1 HOMOLOG"/>
    <property type="match status" value="1"/>
</dbReference>
<reference evidence="18" key="2">
    <citation type="submission" date="2020-07" db="EMBL/GenBank/DDBJ databases">
        <authorList>
            <person name="Vera ALvarez R."/>
            <person name="Arias-Moreno D.M."/>
            <person name="Jimenez-Jacinto V."/>
            <person name="Jimenez-Bremont J.F."/>
            <person name="Swaminathan K."/>
            <person name="Moose S.P."/>
            <person name="Guerrero-Gonzalez M.L."/>
            <person name="Marino-Ramirez L."/>
            <person name="Landsman D."/>
            <person name="Rodriguez-Kessler M."/>
            <person name="Delgado-Sanchez P."/>
        </authorList>
    </citation>
    <scope>NUCLEOTIDE SEQUENCE</scope>
    <source>
        <tissue evidence="18">Cladode</tissue>
    </source>
</reference>
<evidence type="ECO:0000256" key="7">
    <source>
        <dbReference type="ARBA" id="ARBA00022723"/>
    </source>
</evidence>
<dbReference type="GO" id="GO:0030915">
    <property type="term" value="C:Smc5-Smc6 complex"/>
    <property type="evidence" value="ECO:0007669"/>
    <property type="project" value="UniProtKB-UniRule"/>
</dbReference>
<dbReference type="InterPro" id="IPR036388">
    <property type="entry name" value="WH-like_DNA-bd_sf"/>
</dbReference>
<evidence type="ECO:0000256" key="2">
    <source>
        <dbReference type="ARBA" id="ARBA00004123"/>
    </source>
</evidence>
<dbReference type="GO" id="GO:0061630">
    <property type="term" value="F:ubiquitin protein ligase activity"/>
    <property type="evidence" value="ECO:0007669"/>
    <property type="project" value="UniProtKB-EC"/>
</dbReference>
<evidence type="ECO:0000256" key="14">
    <source>
        <dbReference type="ARBA" id="ARBA00023242"/>
    </source>
</evidence>
<keyword evidence="9 15" id="KW-0863">Zinc-finger</keyword>
<dbReference type="FunFam" id="3.90.1150.220:FF:000002">
    <property type="entry name" value="Non-structural maintenance of chromosomes element 1"/>
    <property type="match status" value="1"/>
</dbReference>
<feature type="region of interest" description="Disordered" evidence="16">
    <location>
        <begin position="264"/>
        <end position="314"/>
    </location>
</feature>
<name>A0A7C8YSA6_OPUST</name>
<evidence type="ECO:0000256" key="3">
    <source>
        <dbReference type="ARBA" id="ARBA00010258"/>
    </source>
</evidence>
<feature type="compositionally biased region" description="Polar residues" evidence="16">
    <location>
        <begin position="290"/>
        <end position="304"/>
    </location>
</feature>
<evidence type="ECO:0000259" key="17">
    <source>
        <dbReference type="Pfam" id="PF08746"/>
    </source>
</evidence>
<evidence type="ECO:0000256" key="12">
    <source>
        <dbReference type="ARBA" id="ARBA00023172"/>
    </source>
</evidence>
<keyword evidence="11 15" id="KW-0862">Zinc</keyword>
<evidence type="ECO:0000256" key="8">
    <source>
        <dbReference type="ARBA" id="ARBA00022763"/>
    </source>
</evidence>
<dbReference type="Gene3D" id="3.30.40.10">
    <property type="entry name" value="Zinc/RING finger domain, C3HC4 (zinc finger)"/>
    <property type="match status" value="1"/>
</dbReference>
<dbReference type="PANTHER" id="PTHR20973">
    <property type="entry name" value="NON-SMC ELEMENT 1-RELATED"/>
    <property type="match status" value="1"/>
</dbReference>
<accession>A0A7C8YSA6</accession>
<evidence type="ECO:0000256" key="13">
    <source>
        <dbReference type="ARBA" id="ARBA00023204"/>
    </source>
</evidence>
<dbReference type="AlphaFoldDB" id="A0A7C8YSA6"/>
<dbReference type="EMBL" id="GISG01051764">
    <property type="protein sequence ID" value="MBA4625392.1"/>
    <property type="molecule type" value="Transcribed_RNA"/>
</dbReference>
<evidence type="ECO:0000256" key="11">
    <source>
        <dbReference type="ARBA" id="ARBA00022833"/>
    </source>
</evidence>
<dbReference type="InterPro" id="IPR011513">
    <property type="entry name" value="Nse1"/>
</dbReference>
<evidence type="ECO:0000256" key="6">
    <source>
        <dbReference type="ARBA" id="ARBA00022679"/>
    </source>
</evidence>
<keyword evidence="12 15" id="KW-0233">DNA recombination</keyword>
<comment type="subcellular location">
    <subcellularLocation>
        <location evidence="2 15">Nucleus</location>
    </subcellularLocation>
</comment>